<dbReference type="OrthoDB" id="9788020at2"/>
<keyword evidence="5 16" id="KW-0138">CF(0)</keyword>
<feature type="transmembrane region" description="Helical" evidence="16">
    <location>
        <begin position="12"/>
        <end position="30"/>
    </location>
</feature>
<dbReference type="GO" id="GO:0005886">
    <property type="term" value="C:plasma membrane"/>
    <property type="evidence" value="ECO:0007669"/>
    <property type="project" value="UniProtKB-SubCell"/>
</dbReference>
<comment type="function">
    <text evidence="13">Component of the F(0) channel, it forms part of the peripheral stalk, linking F(1) to F(0). The b'-subunit is a diverged and duplicated form of b found in plants and photosynthetic bacteria.</text>
</comment>
<feature type="coiled-coil region" evidence="18">
    <location>
        <begin position="44"/>
        <end position="78"/>
    </location>
</feature>
<dbReference type="GO" id="GO:0046961">
    <property type="term" value="F:proton-transporting ATPase activity, rotational mechanism"/>
    <property type="evidence" value="ECO:0007669"/>
    <property type="project" value="TreeGrafter"/>
</dbReference>
<proteinExistence type="inferred from homology"/>
<evidence type="ECO:0000256" key="6">
    <source>
        <dbReference type="ARBA" id="ARBA00022692"/>
    </source>
</evidence>
<keyword evidence="6 16" id="KW-0812">Transmembrane</keyword>
<evidence type="ECO:0000256" key="10">
    <source>
        <dbReference type="ARBA" id="ARBA00023136"/>
    </source>
</evidence>
<comment type="subunit">
    <text evidence="14">F-type ATPases have 2 components, F(1) - the catalytic core - and F(0) - the membrane proton channel. F(1) has five subunits: alpha(3), beta(3), gamma(1), delta(1), epsilon(1). F(0) has four main subunits: a(1), b(2) and c(10-14). The alpha and beta chains form an alternating ring which encloses part of the gamma chain. F(1) is attached to F(0) by a central stalk formed by the gamma and epsilon chains, while a peripheral stalk is formed by the delta and b chains.</text>
</comment>
<evidence type="ECO:0000256" key="17">
    <source>
        <dbReference type="RuleBase" id="RU003848"/>
    </source>
</evidence>
<keyword evidence="20" id="KW-1185">Reference proteome</keyword>
<dbReference type="PANTHER" id="PTHR33445">
    <property type="entry name" value="ATP SYNTHASE SUBUNIT B', CHLOROPLASTIC"/>
    <property type="match status" value="1"/>
</dbReference>
<comment type="caution">
    <text evidence="19">The sequence shown here is derived from an EMBL/GenBank/DDBJ whole genome shotgun (WGS) entry which is preliminary data.</text>
</comment>
<dbReference type="CDD" id="cd06503">
    <property type="entry name" value="ATP-synt_Fo_b"/>
    <property type="match status" value="1"/>
</dbReference>
<dbReference type="HAMAP" id="MF_01398">
    <property type="entry name" value="ATP_synth_b_bprime"/>
    <property type="match status" value="1"/>
</dbReference>
<dbReference type="STRING" id="314287.GB2207_08741"/>
<protein>
    <recommendedName>
        <fullName evidence="16">ATP synthase subunit b</fullName>
    </recommendedName>
    <alternativeName>
        <fullName evidence="16">ATP synthase F(0) sector subunit b</fullName>
    </alternativeName>
    <alternativeName>
        <fullName evidence="16">ATPase subunit I</fullName>
    </alternativeName>
    <alternativeName>
        <fullName evidence="16">F-type ATPase subunit b</fullName>
        <shortName evidence="16">F-ATPase subunit b</shortName>
    </alternativeName>
</protein>
<gene>
    <name evidence="16" type="primary">atpF</name>
    <name evidence="19" type="ORF">GB2207_08741</name>
</gene>
<evidence type="ECO:0000256" key="5">
    <source>
        <dbReference type="ARBA" id="ARBA00022547"/>
    </source>
</evidence>
<evidence type="ECO:0000256" key="3">
    <source>
        <dbReference type="ARBA" id="ARBA00022475"/>
    </source>
</evidence>
<evidence type="ECO:0000256" key="8">
    <source>
        <dbReference type="ARBA" id="ARBA00022989"/>
    </source>
</evidence>
<evidence type="ECO:0000256" key="16">
    <source>
        <dbReference type="HAMAP-Rule" id="MF_01398"/>
    </source>
</evidence>
<keyword evidence="11 16" id="KW-0066">ATP synthesis</keyword>
<keyword evidence="4" id="KW-0997">Cell inner membrane</keyword>
<evidence type="ECO:0000256" key="18">
    <source>
        <dbReference type="SAM" id="Coils"/>
    </source>
</evidence>
<evidence type="ECO:0000256" key="14">
    <source>
        <dbReference type="ARBA" id="ARBA00026054"/>
    </source>
</evidence>
<evidence type="ECO:0000256" key="7">
    <source>
        <dbReference type="ARBA" id="ARBA00022781"/>
    </source>
</evidence>
<keyword evidence="10 16" id="KW-0472">Membrane</keyword>
<evidence type="ECO:0000256" key="9">
    <source>
        <dbReference type="ARBA" id="ARBA00023065"/>
    </source>
</evidence>
<dbReference type="FunFam" id="1.20.5.620:FF:000001">
    <property type="entry name" value="ATP synthase subunit b"/>
    <property type="match status" value="1"/>
</dbReference>
<dbReference type="GO" id="GO:0045259">
    <property type="term" value="C:proton-transporting ATP synthase complex"/>
    <property type="evidence" value="ECO:0007669"/>
    <property type="project" value="UniProtKB-KW"/>
</dbReference>
<dbReference type="EMBL" id="AAPI01000001">
    <property type="protein sequence ID" value="EAS47883.1"/>
    <property type="molecule type" value="Genomic_DNA"/>
</dbReference>
<keyword evidence="7 16" id="KW-0375">Hydrogen ion transport</keyword>
<organism evidence="19 20">
    <name type="scientific">gamma proteobacterium HTCC2207</name>
    <dbReference type="NCBI Taxonomy" id="314287"/>
    <lineage>
        <taxon>Bacteria</taxon>
        <taxon>Pseudomonadati</taxon>
        <taxon>Pseudomonadota</taxon>
        <taxon>Gammaproteobacteria</taxon>
        <taxon>Cellvibrionales</taxon>
        <taxon>Porticoccaceae</taxon>
        <taxon>SAR92 clade</taxon>
    </lineage>
</organism>
<dbReference type="InterPro" id="IPR005864">
    <property type="entry name" value="ATP_synth_F0_bsu_bac"/>
</dbReference>
<keyword evidence="9 16" id="KW-0406">Ion transport</keyword>
<dbReference type="Pfam" id="PF00430">
    <property type="entry name" value="ATP-synt_B"/>
    <property type="match status" value="1"/>
</dbReference>
<dbReference type="InterPro" id="IPR028987">
    <property type="entry name" value="ATP_synth_B-like_membr_sf"/>
</dbReference>
<dbReference type="PANTHER" id="PTHR33445:SF1">
    <property type="entry name" value="ATP SYNTHASE SUBUNIT B"/>
    <property type="match status" value="1"/>
</dbReference>
<dbReference type="GO" id="GO:0046933">
    <property type="term" value="F:proton-transporting ATP synthase activity, rotational mechanism"/>
    <property type="evidence" value="ECO:0007669"/>
    <property type="project" value="UniProtKB-UniRule"/>
</dbReference>
<sequence length="156" mass="17394">MNINLTLFGQMVTFAFFVWFCMKFVWPVIIESMEERQKKIADGLDAADRALRDLELAQNKATDQMKEAKQEAAGIVDQANKRANQIVDEAKVQARTEGDRLKVAAEAEIEQEINRAKEELRTTVAGLALAGAEEVLEASIDDKANRALVDNLAEQL</sequence>
<comment type="subcellular location">
    <subcellularLocation>
        <location evidence="16">Cell membrane</location>
        <topology evidence="16">Single-pass membrane protein</topology>
    </subcellularLocation>
    <subcellularLocation>
        <location evidence="15">Endomembrane system</location>
        <topology evidence="15">Single-pass membrane protein</topology>
    </subcellularLocation>
</comment>
<dbReference type="Proteomes" id="UP000005555">
    <property type="component" value="Unassembled WGS sequence"/>
</dbReference>
<evidence type="ECO:0000256" key="11">
    <source>
        <dbReference type="ARBA" id="ARBA00023310"/>
    </source>
</evidence>
<reference evidence="19 20" key="1">
    <citation type="submission" date="2006-03" db="EMBL/GenBank/DDBJ databases">
        <authorList>
            <person name="Giovannoni S.J."/>
            <person name="Cho J.-C."/>
            <person name="Ferriera S."/>
            <person name="Johnson J."/>
            <person name="Kravitz S."/>
            <person name="Halpern A."/>
            <person name="Remington K."/>
            <person name="Beeson K."/>
            <person name="Tran B."/>
            <person name="Rogers Y.-H."/>
            <person name="Friedman R."/>
            <person name="Venter J.C."/>
        </authorList>
    </citation>
    <scope>NUCLEOTIDE SEQUENCE [LARGE SCALE GENOMIC DNA]</scope>
    <source>
        <strain evidence="19 20">HTCC2207</strain>
    </source>
</reference>
<evidence type="ECO:0000256" key="4">
    <source>
        <dbReference type="ARBA" id="ARBA00022519"/>
    </source>
</evidence>
<comment type="function">
    <text evidence="12 16">F(1)F(0) ATP synthase produces ATP from ADP in the presence of a proton or sodium gradient. F-type ATPases consist of two structural domains, F(1) containing the extramembraneous catalytic core and F(0) containing the membrane proton channel, linked together by a central stalk and a peripheral stalk. During catalysis, ATP synthesis in the catalytic domain of F(1) is coupled via a rotary mechanism of the central stalk subunits to proton translocation.</text>
</comment>
<comment type="similarity">
    <text evidence="1 16 17">Belongs to the ATPase B chain family.</text>
</comment>
<name>Q1YV25_9GAMM</name>
<evidence type="ECO:0000313" key="20">
    <source>
        <dbReference type="Proteomes" id="UP000005555"/>
    </source>
</evidence>
<dbReference type="InterPro" id="IPR002146">
    <property type="entry name" value="ATP_synth_b/b'su_bac/chlpt"/>
</dbReference>
<dbReference type="InterPro" id="IPR050059">
    <property type="entry name" value="ATP_synthase_B_chain"/>
</dbReference>
<keyword evidence="8 16" id="KW-1133">Transmembrane helix</keyword>
<dbReference type="Gene3D" id="1.20.5.620">
    <property type="entry name" value="F1F0 ATP synthase subunit B, membrane domain"/>
    <property type="match status" value="1"/>
</dbReference>
<accession>Q1YV25</accession>
<dbReference type="GO" id="GO:0012505">
    <property type="term" value="C:endomembrane system"/>
    <property type="evidence" value="ECO:0007669"/>
    <property type="project" value="UniProtKB-SubCell"/>
</dbReference>
<evidence type="ECO:0000256" key="13">
    <source>
        <dbReference type="ARBA" id="ARBA00025614"/>
    </source>
</evidence>
<dbReference type="NCBIfam" id="NF004411">
    <property type="entry name" value="PRK05759.1-2"/>
    <property type="match status" value="1"/>
</dbReference>
<dbReference type="HOGENOM" id="CLU_079215_4_5_6"/>
<dbReference type="eggNOG" id="COG0711">
    <property type="taxonomic scope" value="Bacteria"/>
</dbReference>
<keyword evidence="2 16" id="KW-0813">Transport</keyword>
<evidence type="ECO:0000256" key="12">
    <source>
        <dbReference type="ARBA" id="ARBA00025198"/>
    </source>
</evidence>
<evidence type="ECO:0000256" key="15">
    <source>
        <dbReference type="ARBA" id="ARBA00037847"/>
    </source>
</evidence>
<dbReference type="NCBIfam" id="TIGR01144">
    <property type="entry name" value="ATP_synt_b"/>
    <property type="match status" value="1"/>
</dbReference>
<evidence type="ECO:0000256" key="1">
    <source>
        <dbReference type="ARBA" id="ARBA00005513"/>
    </source>
</evidence>
<evidence type="ECO:0000256" key="2">
    <source>
        <dbReference type="ARBA" id="ARBA00022448"/>
    </source>
</evidence>
<keyword evidence="18" id="KW-0175">Coiled coil</keyword>
<dbReference type="AlphaFoldDB" id="Q1YV25"/>
<comment type="subunit">
    <text evidence="16">F-type ATPases have 2 components, F(1) - the catalytic core - and F(0) - the membrane proton channel. F(1) has five subunits: alpha(3), beta(3), gamma(1), delta(1), epsilon(1). F(0) has three main subunits: a(1), b(2) and c(10-14). The alpha and beta chains form an alternating ring which encloses part of the gamma chain. F(1) is attached to F(0) by a central stalk formed by the gamma and epsilon chains, while a peripheral stalk is formed by the delta and b chains.</text>
</comment>
<dbReference type="SUPFAM" id="SSF81573">
    <property type="entry name" value="F1F0 ATP synthase subunit B, membrane domain"/>
    <property type="match status" value="1"/>
</dbReference>
<keyword evidence="3 16" id="KW-1003">Cell membrane</keyword>
<evidence type="ECO:0000313" key="19">
    <source>
        <dbReference type="EMBL" id="EAS47883.1"/>
    </source>
</evidence>